<sequence length="332" mass="36915">MMYHARQLALSALIPLFLTACGGSTADSTSTPNSPNIEDSGHNSTPNTPDIDDSGNYYVLSSASLISDGPANMDTYDLIESVLGVGSIEAPDLYGDDNHSGVKHITEDNDNQVGDYFRFTIHRDLDGDRDTGKTDRQRNEIKVYDKSKDSLKGFMDTTFEYRWKFRIDEDLAVTSHFTHLFQLKAVSDFGDPVSQPLVTITGNTKSGISGLEIRHVDSRDAKTMLLHTSQLDIDWASQIQGQWLEVFVRAKFSEQGSLEMTVTPLGSVVPLFSVSKQNIELWRSGSNGSTDNFVRPKWGIYRSLNDKAGLNAGEDEVWFADFEIKEVQRIAP</sequence>
<dbReference type="AlphaFoldDB" id="A0A090T890"/>
<comment type="caution">
    <text evidence="3">The sequence shown here is derived from an EMBL/GenBank/DDBJ whole genome shotgun (WGS) entry which is preliminary data.</text>
</comment>
<reference evidence="3 4" key="2">
    <citation type="submission" date="2014-09" db="EMBL/GenBank/DDBJ databases">
        <authorList>
            <consortium name="NBRP consortium"/>
            <person name="Sawabe T."/>
            <person name="Meirelles P."/>
            <person name="Nakanishi M."/>
            <person name="Sayaka M."/>
            <person name="Hattori M."/>
            <person name="Ohkuma M."/>
        </authorList>
    </citation>
    <scope>NUCLEOTIDE SEQUENCE [LARGE SCALE GENOMIC DNA]</scope>
    <source>
        <strain evidence="3 4">JCM 19240</strain>
    </source>
</reference>
<dbReference type="Proteomes" id="UP000029224">
    <property type="component" value="Unassembled WGS sequence"/>
</dbReference>
<organism evidence="3 4">
    <name type="scientific">Vibrio maritimus</name>
    <dbReference type="NCBI Taxonomy" id="990268"/>
    <lineage>
        <taxon>Bacteria</taxon>
        <taxon>Pseudomonadati</taxon>
        <taxon>Pseudomonadota</taxon>
        <taxon>Gammaproteobacteria</taxon>
        <taxon>Vibrionales</taxon>
        <taxon>Vibrionaceae</taxon>
        <taxon>Vibrio</taxon>
    </lineage>
</organism>
<feature type="chain" id="PRO_5001865037" description="Mannuronate-specific alginate lyase" evidence="2">
    <location>
        <begin position="21"/>
        <end position="332"/>
    </location>
</feature>
<dbReference type="PROSITE" id="PS51257">
    <property type="entry name" value="PROKAR_LIPOPROTEIN"/>
    <property type="match status" value="1"/>
</dbReference>
<gene>
    <name evidence="3" type="ORF">JCM19240_290</name>
</gene>
<feature type="signal peptide" evidence="2">
    <location>
        <begin position="1"/>
        <end position="20"/>
    </location>
</feature>
<dbReference type="Gene3D" id="2.60.120.200">
    <property type="match status" value="1"/>
</dbReference>
<evidence type="ECO:0000313" key="3">
    <source>
        <dbReference type="EMBL" id="GAL35443.1"/>
    </source>
</evidence>
<evidence type="ECO:0000256" key="2">
    <source>
        <dbReference type="SAM" id="SignalP"/>
    </source>
</evidence>
<dbReference type="EMBL" id="BBMT01000007">
    <property type="protein sequence ID" value="GAL35443.1"/>
    <property type="molecule type" value="Genomic_DNA"/>
</dbReference>
<feature type="region of interest" description="Disordered" evidence="1">
    <location>
        <begin position="24"/>
        <end position="54"/>
    </location>
</feature>
<name>A0A090T890_9VIBR</name>
<proteinExistence type="predicted"/>
<evidence type="ECO:0000256" key="1">
    <source>
        <dbReference type="SAM" id="MobiDB-lite"/>
    </source>
</evidence>
<evidence type="ECO:0008006" key="5">
    <source>
        <dbReference type="Google" id="ProtNLM"/>
    </source>
</evidence>
<feature type="compositionally biased region" description="Polar residues" evidence="1">
    <location>
        <begin position="25"/>
        <end position="48"/>
    </location>
</feature>
<accession>A0A090T890</accession>
<reference evidence="3 4" key="1">
    <citation type="submission" date="2014-09" db="EMBL/GenBank/DDBJ databases">
        <title>Vibrio maritimus JCM 19240. (C210) whole genome shotgun sequence.</title>
        <authorList>
            <person name="Sawabe T."/>
            <person name="Meirelles P."/>
            <person name="Nakanishi M."/>
            <person name="Sayaka M."/>
            <person name="Hattori M."/>
            <person name="Ohkuma M."/>
        </authorList>
    </citation>
    <scope>NUCLEOTIDE SEQUENCE [LARGE SCALE GENOMIC DNA]</scope>
    <source>
        <strain evidence="3 4">JCM 19240</strain>
    </source>
</reference>
<protein>
    <recommendedName>
        <fullName evidence="5">Mannuronate-specific alginate lyase</fullName>
    </recommendedName>
</protein>
<evidence type="ECO:0000313" key="4">
    <source>
        <dbReference type="Proteomes" id="UP000029224"/>
    </source>
</evidence>
<keyword evidence="4" id="KW-1185">Reference proteome</keyword>
<keyword evidence="2" id="KW-0732">Signal</keyword>